<dbReference type="GO" id="GO:0022857">
    <property type="term" value="F:transmembrane transporter activity"/>
    <property type="evidence" value="ECO:0007669"/>
    <property type="project" value="InterPro"/>
</dbReference>
<feature type="transmembrane region" description="Helical" evidence="6">
    <location>
        <begin position="100"/>
        <end position="121"/>
    </location>
</feature>
<evidence type="ECO:0000256" key="4">
    <source>
        <dbReference type="ARBA" id="ARBA00023136"/>
    </source>
</evidence>
<dbReference type="Proteomes" id="UP000054516">
    <property type="component" value="Unassembled WGS sequence"/>
</dbReference>
<evidence type="ECO:0000256" key="6">
    <source>
        <dbReference type="SAM" id="Phobius"/>
    </source>
</evidence>
<keyword evidence="9" id="KW-1185">Reference proteome</keyword>
<keyword evidence="3 6" id="KW-1133">Transmembrane helix</keyword>
<feature type="transmembrane region" description="Helical" evidence="6">
    <location>
        <begin position="133"/>
        <end position="150"/>
    </location>
</feature>
<feature type="transmembrane region" description="Helical" evidence="6">
    <location>
        <begin position="550"/>
        <end position="568"/>
    </location>
</feature>
<evidence type="ECO:0000256" key="5">
    <source>
        <dbReference type="SAM" id="MobiDB-lite"/>
    </source>
</evidence>
<dbReference type="PANTHER" id="PTHR23501:SF107">
    <property type="entry name" value="TRANSPORTER, PUTATIVE (AFU_ORTHOLOGUE AFUA_7G04730)-RELATED"/>
    <property type="match status" value="1"/>
</dbReference>
<feature type="transmembrane region" description="Helical" evidence="6">
    <location>
        <begin position="344"/>
        <end position="364"/>
    </location>
</feature>
<feature type="region of interest" description="Disordered" evidence="5">
    <location>
        <begin position="1"/>
        <end position="42"/>
    </location>
</feature>
<dbReference type="PANTHER" id="PTHR23501">
    <property type="entry name" value="MAJOR FACILITATOR SUPERFAMILY"/>
    <property type="match status" value="1"/>
</dbReference>
<keyword evidence="2 6" id="KW-0812">Transmembrane</keyword>
<feature type="compositionally biased region" description="Polar residues" evidence="5">
    <location>
        <begin position="1"/>
        <end position="12"/>
    </location>
</feature>
<evidence type="ECO:0000259" key="7">
    <source>
        <dbReference type="PROSITE" id="PS50850"/>
    </source>
</evidence>
<gene>
    <name evidence="8" type="ORF">SAMD00023353_1700620</name>
</gene>
<sequence>MAPSVTRSTPSNDEGHDPEKRPPAAVLGNDSEALEPRDDASSQHVQEGVKQVEAITTVFSFRLLITMFVLLYLVSFVDALTQSVGDSLSPYLTSTFGRHGLLTTASLIARIIGGVISLTIAKIIDIWGRCEGFILMVAITVIGQILKAVSHNIETYATGYTLYWVGHIGMNYVITIMLADMTTLKNRLIMFGIHNTPGIATVFAGSRIADLFYQHAHLRWAYGAFAILLVAFSVPVCVVFIWSQRKAVRQGLIQKQEHSRTAWQAVKYYFVEFDVIGMALTSFGFVLLLLPFSLTGYAPNGWKTGYIIAMFILGGLLLVAFVIWERSFAPVQFFPFKYLKDRTILGACAVYGIMFLSIFCWDAYYGSYLQVVHGLSITTSNYVLNGLSLASNFIGPFVGLFVSRTGAVKWTAIGGIPFVVLGTVLLVEFRKPSTHVGLLVLFQILNGIGDGIWTPVGKLAVMASVPHQQVAVGIALYGLFGSIGSAIGNAIAGAIWNNVLPQKLEEFLPADVKNRTAEIFGSIVVQQSFPFGTPERDAIVAAYGDVQRKLVIAGSAFLPLAIICIFVWKNINVRKLEELHGTQTKGTIF</sequence>
<feature type="transmembrane region" description="Helical" evidence="6">
    <location>
        <begin position="59"/>
        <end position="80"/>
    </location>
</feature>
<feature type="transmembrane region" description="Helical" evidence="6">
    <location>
        <begin position="384"/>
        <end position="403"/>
    </location>
</feature>
<evidence type="ECO:0000256" key="1">
    <source>
        <dbReference type="ARBA" id="ARBA00004141"/>
    </source>
</evidence>
<reference evidence="8" key="1">
    <citation type="submission" date="2016-03" db="EMBL/GenBank/DDBJ databases">
        <title>Draft genome sequence of Rosellinia necatrix.</title>
        <authorList>
            <person name="Kanematsu S."/>
        </authorList>
    </citation>
    <scope>NUCLEOTIDE SEQUENCE [LARGE SCALE GENOMIC DNA]</scope>
    <source>
        <strain evidence="8">W97</strain>
    </source>
</reference>
<organism evidence="8">
    <name type="scientific">Rosellinia necatrix</name>
    <name type="common">White root-rot fungus</name>
    <dbReference type="NCBI Taxonomy" id="77044"/>
    <lineage>
        <taxon>Eukaryota</taxon>
        <taxon>Fungi</taxon>
        <taxon>Dikarya</taxon>
        <taxon>Ascomycota</taxon>
        <taxon>Pezizomycotina</taxon>
        <taxon>Sordariomycetes</taxon>
        <taxon>Xylariomycetidae</taxon>
        <taxon>Xylariales</taxon>
        <taxon>Xylariaceae</taxon>
        <taxon>Rosellinia</taxon>
    </lineage>
</organism>
<dbReference type="Pfam" id="PF07690">
    <property type="entry name" value="MFS_1"/>
    <property type="match status" value="1"/>
</dbReference>
<keyword evidence="4 6" id="KW-0472">Membrane</keyword>
<evidence type="ECO:0000256" key="2">
    <source>
        <dbReference type="ARBA" id="ARBA00022692"/>
    </source>
</evidence>
<dbReference type="InterPro" id="IPR011701">
    <property type="entry name" value="MFS"/>
</dbReference>
<evidence type="ECO:0000313" key="8">
    <source>
        <dbReference type="EMBL" id="GAP88876.1"/>
    </source>
</evidence>
<feature type="transmembrane region" description="Helical" evidence="6">
    <location>
        <begin position="474"/>
        <end position="496"/>
    </location>
</feature>
<feature type="domain" description="Major facilitator superfamily (MFS) profile" evidence="7">
    <location>
        <begin position="67"/>
        <end position="572"/>
    </location>
</feature>
<feature type="compositionally biased region" description="Basic and acidic residues" evidence="5">
    <location>
        <begin position="13"/>
        <end position="22"/>
    </location>
</feature>
<dbReference type="AlphaFoldDB" id="A0A1W2TKR3"/>
<dbReference type="SUPFAM" id="SSF103473">
    <property type="entry name" value="MFS general substrate transporter"/>
    <property type="match status" value="2"/>
</dbReference>
<dbReference type="PROSITE" id="PS50850">
    <property type="entry name" value="MFS"/>
    <property type="match status" value="1"/>
</dbReference>
<feature type="transmembrane region" description="Helical" evidence="6">
    <location>
        <begin position="268"/>
        <end position="292"/>
    </location>
</feature>
<proteinExistence type="predicted"/>
<protein>
    <submittedName>
        <fullName evidence="8">Putative siderophore iron transporter mirB</fullName>
    </submittedName>
</protein>
<feature type="transmembrane region" description="Helical" evidence="6">
    <location>
        <begin position="410"/>
        <end position="429"/>
    </location>
</feature>
<feature type="transmembrane region" description="Helical" evidence="6">
    <location>
        <begin position="188"/>
        <end position="208"/>
    </location>
</feature>
<feature type="transmembrane region" description="Helical" evidence="6">
    <location>
        <begin position="220"/>
        <end position="242"/>
    </location>
</feature>
<evidence type="ECO:0000256" key="3">
    <source>
        <dbReference type="ARBA" id="ARBA00022989"/>
    </source>
</evidence>
<dbReference type="OMA" id="QFLPWKY"/>
<dbReference type="EMBL" id="DF977462">
    <property type="protein sequence ID" value="GAP88876.1"/>
    <property type="molecule type" value="Genomic_DNA"/>
</dbReference>
<dbReference type="InterPro" id="IPR036259">
    <property type="entry name" value="MFS_trans_sf"/>
</dbReference>
<dbReference type="OrthoDB" id="4078873at2759"/>
<dbReference type="Gene3D" id="1.20.1250.20">
    <property type="entry name" value="MFS general substrate transporter like domains"/>
    <property type="match status" value="2"/>
</dbReference>
<feature type="transmembrane region" description="Helical" evidence="6">
    <location>
        <begin position="162"/>
        <end position="181"/>
    </location>
</feature>
<accession>A0A1W2TKR3</accession>
<dbReference type="InterPro" id="IPR020846">
    <property type="entry name" value="MFS_dom"/>
</dbReference>
<feature type="transmembrane region" description="Helical" evidence="6">
    <location>
        <begin position="304"/>
        <end position="324"/>
    </location>
</feature>
<name>A0A1W2TKR3_ROSNE</name>
<comment type="subcellular location">
    <subcellularLocation>
        <location evidence="1">Membrane</location>
        <topology evidence="1">Multi-pass membrane protein</topology>
    </subcellularLocation>
</comment>
<evidence type="ECO:0000313" key="9">
    <source>
        <dbReference type="Proteomes" id="UP000054516"/>
    </source>
</evidence>
<feature type="transmembrane region" description="Helical" evidence="6">
    <location>
        <begin position="435"/>
        <end position="453"/>
    </location>
</feature>
<dbReference type="GO" id="GO:0005886">
    <property type="term" value="C:plasma membrane"/>
    <property type="evidence" value="ECO:0007669"/>
    <property type="project" value="TreeGrafter"/>
</dbReference>